<keyword evidence="4" id="KW-0597">Phosphoprotein</keyword>
<dbReference type="GO" id="GO:0000155">
    <property type="term" value="F:phosphorelay sensor kinase activity"/>
    <property type="evidence" value="ECO:0007669"/>
    <property type="project" value="InterPro"/>
</dbReference>
<dbReference type="InterPro" id="IPR036097">
    <property type="entry name" value="HisK_dim/P_sf"/>
</dbReference>
<reference evidence="13 14" key="1">
    <citation type="submission" date="2016-04" db="EMBL/GenBank/DDBJ databases">
        <title>Complete genome sequence of natural rubber-degrading, novel Gram-negative bacterium, Rhizobacter gummiphilus strain NS21.</title>
        <authorList>
            <person name="Tabata M."/>
            <person name="Kasai D."/>
            <person name="Fukuda M."/>
        </authorList>
    </citation>
    <scope>NUCLEOTIDE SEQUENCE [LARGE SCALE GENOMIC DNA]</scope>
    <source>
        <strain evidence="13 14">NS21</strain>
    </source>
</reference>
<evidence type="ECO:0000256" key="12">
    <source>
        <dbReference type="ARBA" id="ARBA00023136"/>
    </source>
</evidence>
<keyword evidence="6" id="KW-0812">Transmembrane</keyword>
<dbReference type="InterPro" id="IPR050428">
    <property type="entry name" value="TCS_sensor_his_kinase"/>
</dbReference>
<keyword evidence="14" id="KW-1185">Reference proteome</keyword>
<dbReference type="STRING" id="946333.A4W93_20925"/>
<dbReference type="AlphaFoldDB" id="A0A1W6LD33"/>
<dbReference type="Gene3D" id="3.30.565.10">
    <property type="entry name" value="Histidine kinase-like ATPase, C-terminal domain"/>
    <property type="match status" value="1"/>
</dbReference>
<dbReference type="InterPro" id="IPR036890">
    <property type="entry name" value="HATPase_C_sf"/>
</dbReference>
<evidence type="ECO:0000313" key="13">
    <source>
        <dbReference type="EMBL" id="ARN22164.1"/>
    </source>
</evidence>
<evidence type="ECO:0000256" key="2">
    <source>
        <dbReference type="ARBA" id="ARBA00004141"/>
    </source>
</evidence>
<keyword evidence="9" id="KW-0067">ATP-binding</keyword>
<sequence length="482" mass="52509">MSRPPWAIRSLRVRLLKNLMLAIVLVWASWFGCQAIQMSRTQSGHWDTMMRAIGQQILRSVSPTMAEVKARDAVRMPPEVTAMQENLSYQIWHRDGHAVLKSAGSPDVPFTPLQFDTPDWLGRSEAGGKVWRVYTITDADRSVQVQVAKCQDMLDAEMALWFNGSILVAVALIALFGTVSWLTICMTMAPVKRLRDALARRKPLDMRPVPSAELPQELRPLVDGFNTVLGQLDTALRAERHFLADAAHELRTPLAVLTAQARLVQSAGTLEESRAAIEPLVSGIERASRLTEQLLDSARLDATTDAPAHAAAALHEVVSLVVHDFAAMARQQRQRLLLDTEPCALPVDVNTVGMLLRNLIDNAHRYGGEGARIQVQCRRVQVDGRWCVALGVRDDGPGVPAAERQRIFDRFYRVPGTAGRGSGIGLSLVARIAELHGARLDVGDGLDARGFGITLVFVAHPVEAPADCGDSGPAPLGAVAPA</sequence>
<dbReference type="KEGG" id="rgu:A4W93_20925"/>
<keyword evidence="5" id="KW-0808">Transferase</keyword>
<dbReference type="SUPFAM" id="SSF47384">
    <property type="entry name" value="Homodimeric domain of signal transducing histidine kinase"/>
    <property type="match status" value="1"/>
</dbReference>
<evidence type="ECO:0000313" key="14">
    <source>
        <dbReference type="Proteomes" id="UP000193427"/>
    </source>
</evidence>
<keyword evidence="8" id="KW-0418">Kinase</keyword>
<dbReference type="SMART" id="SM00387">
    <property type="entry name" value="HATPase_c"/>
    <property type="match status" value="1"/>
</dbReference>
<dbReference type="InterPro" id="IPR003660">
    <property type="entry name" value="HAMP_dom"/>
</dbReference>
<dbReference type="SUPFAM" id="SSF55874">
    <property type="entry name" value="ATPase domain of HSP90 chaperone/DNA topoisomerase II/histidine kinase"/>
    <property type="match status" value="1"/>
</dbReference>
<dbReference type="EC" id="2.7.13.3" evidence="3"/>
<dbReference type="CDD" id="cd00082">
    <property type="entry name" value="HisKA"/>
    <property type="match status" value="1"/>
</dbReference>
<dbReference type="PROSITE" id="PS51257">
    <property type="entry name" value="PROKAR_LIPOPROTEIN"/>
    <property type="match status" value="1"/>
</dbReference>
<dbReference type="InterPro" id="IPR004358">
    <property type="entry name" value="Sig_transdc_His_kin-like_C"/>
</dbReference>
<name>A0A1W6LD33_9BURK</name>
<dbReference type="PROSITE" id="PS50885">
    <property type="entry name" value="HAMP"/>
    <property type="match status" value="1"/>
</dbReference>
<dbReference type="GO" id="GO:0005886">
    <property type="term" value="C:plasma membrane"/>
    <property type="evidence" value="ECO:0007669"/>
    <property type="project" value="TreeGrafter"/>
</dbReference>
<dbReference type="SMART" id="SM00388">
    <property type="entry name" value="HisKA"/>
    <property type="match status" value="1"/>
</dbReference>
<protein>
    <recommendedName>
        <fullName evidence="3">histidine kinase</fullName>
        <ecNumber evidence="3">2.7.13.3</ecNumber>
    </recommendedName>
</protein>
<proteinExistence type="predicted"/>
<dbReference type="Proteomes" id="UP000193427">
    <property type="component" value="Chromosome"/>
</dbReference>
<dbReference type="Gene3D" id="1.10.287.130">
    <property type="match status" value="1"/>
</dbReference>
<evidence type="ECO:0000256" key="10">
    <source>
        <dbReference type="ARBA" id="ARBA00022989"/>
    </source>
</evidence>
<dbReference type="PANTHER" id="PTHR45436:SF14">
    <property type="entry name" value="SENSOR PROTEIN QSEC"/>
    <property type="match status" value="1"/>
</dbReference>
<dbReference type="Pfam" id="PF00512">
    <property type="entry name" value="HisKA"/>
    <property type="match status" value="1"/>
</dbReference>
<dbReference type="GO" id="GO:0005524">
    <property type="term" value="F:ATP binding"/>
    <property type="evidence" value="ECO:0007669"/>
    <property type="project" value="UniProtKB-KW"/>
</dbReference>
<dbReference type="PANTHER" id="PTHR45436">
    <property type="entry name" value="SENSOR HISTIDINE KINASE YKOH"/>
    <property type="match status" value="1"/>
</dbReference>
<evidence type="ECO:0000256" key="5">
    <source>
        <dbReference type="ARBA" id="ARBA00022679"/>
    </source>
</evidence>
<dbReference type="InterPro" id="IPR003594">
    <property type="entry name" value="HATPase_dom"/>
</dbReference>
<evidence type="ECO:0000256" key="1">
    <source>
        <dbReference type="ARBA" id="ARBA00000085"/>
    </source>
</evidence>
<comment type="subcellular location">
    <subcellularLocation>
        <location evidence="2">Membrane</location>
        <topology evidence="2">Multi-pass membrane protein</topology>
    </subcellularLocation>
</comment>
<evidence type="ECO:0000256" key="9">
    <source>
        <dbReference type="ARBA" id="ARBA00022840"/>
    </source>
</evidence>
<evidence type="ECO:0000256" key="3">
    <source>
        <dbReference type="ARBA" id="ARBA00012438"/>
    </source>
</evidence>
<dbReference type="OrthoDB" id="8554694at2"/>
<dbReference type="InterPro" id="IPR005467">
    <property type="entry name" value="His_kinase_dom"/>
</dbReference>
<evidence type="ECO:0000256" key="4">
    <source>
        <dbReference type="ARBA" id="ARBA00022553"/>
    </source>
</evidence>
<dbReference type="EMBL" id="CP015118">
    <property type="protein sequence ID" value="ARN22164.1"/>
    <property type="molecule type" value="Genomic_DNA"/>
</dbReference>
<keyword evidence="11" id="KW-0902">Two-component regulatory system</keyword>
<organism evidence="13 14">
    <name type="scientific">Piscinibacter gummiphilus</name>
    <dbReference type="NCBI Taxonomy" id="946333"/>
    <lineage>
        <taxon>Bacteria</taxon>
        <taxon>Pseudomonadati</taxon>
        <taxon>Pseudomonadota</taxon>
        <taxon>Betaproteobacteria</taxon>
        <taxon>Burkholderiales</taxon>
        <taxon>Sphaerotilaceae</taxon>
        <taxon>Piscinibacter</taxon>
    </lineage>
</organism>
<dbReference type="RefSeq" id="WP_085752462.1">
    <property type="nucleotide sequence ID" value="NZ_BSPR01000006.1"/>
</dbReference>
<keyword evidence="10" id="KW-1133">Transmembrane helix</keyword>
<gene>
    <name evidence="13" type="ORF">A4W93_20925</name>
</gene>
<comment type="catalytic activity">
    <reaction evidence="1">
        <text>ATP + protein L-histidine = ADP + protein N-phospho-L-histidine.</text>
        <dbReference type="EC" id="2.7.13.3"/>
    </reaction>
</comment>
<keyword evidence="12" id="KW-0472">Membrane</keyword>
<accession>A0A1W6LD33</accession>
<dbReference type="Pfam" id="PF02518">
    <property type="entry name" value="HATPase_c"/>
    <property type="match status" value="1"/>
</dbReference>
<dbReference type="PRINTS" id="PR00344">
    <property type="entry name" value="BCTRLSENSOR"/>
</dbReference>
<keyword evidence="7" id="KW-0547">Nucleotide-binding</keyword>
<evidence type="ECO:0000256" key="6">
    <source>
        <dbReference type="ARBA" id="ARBA00022692"/>
    </source>
</evidence>
<dbReference type="PROSITE" id="PS50109">
    <property type="entry name" value="HIS_KIN"/>
    <property type="match status" value="1"/>
</dbReference>
<evidence type="ECO:0000256" key="8">
    <source>
        <dbReference type="ARBA" id="ARBA00022777"/>
    </source>
</evidence>
<evidence type="ECO:0000256" key="7">
    <source>
        <dbReference type="ARBA" id="ARBA00022741"/>
    </source>
</evidence>
<dbReference type="InterPro" id="IPR003661">
    <property type="entry name" value="HisK_dim/P_dom"/>
</dbReference>
<evidence type="ECO:0000256" key="11">
    <source>
        <dbReference type="ARBA" id="ARBA00023012"/>
    </source>
</evidence>